<dbReference type="GO" id="GO:0070063">
    <property type="term" value="F:RNA polymerase binding"/>
    <property type="evidence" value="ECO:0007669"/>
    <property type="project" value="InterPro"/>
</dbReference>
<dbReference type="InterPro" id="IPR036517">
    <property type="entry name" value="FF_domain_sf"/>
</dbReference>
<dbReference type="Gene3D" id="1.10.10.440">
    <property type="entry name" value="FF domain"/>
    <property type="match status" value="2"/>
</dbReference>
<reference evidence="3" key="1">
    <citation type="journal article" date="2020" name="Cell">
        <title>Large-Scale Comparative Analyses of Tick Genomes Elucidate Their Genetic Diversity and Vector Capacities.</title>
        <authorList>
            <consortium name="Tick Genome and Microbiome Consortium (TIGMIC)"/>
            <person name="Jia N."/>
            <person name="Wang J."/>
            <person name="Shi W."/>
            <person name="Du L."/>
            <person name="Sun Y."/>
            <person name="Zhan W."/>
            <person name="Jiang J.F."/>
            <person name="Wang Q."/>
            <person name="Zhang B."/>
            <person name="Ji P."/>
            <person name="Bell-Sakyi L."/>
            <person name="Cui X.M."/>
            <person name="Yuan T.T."/>
            <person name="Jiang B.G."/>
            <person name="Yang W.F."/>
            <person name="Lam T.T."/>
            <person name="Chang Q.C."/>
            <person name="Ding S.J."/>
            <person name="Wang X.J."/>
            <person name="Zhu J.G."/>
            <person name="Ruan X.D."/>
            <person name="Zhao L."/>
            <person name="Wei J.T."/>
            <person name="Ye R.Z."/>
            <person name="Que T.C."/>
            <person name="Du C.H."/>
            <person name="Zhou Y.H."/>
            <person name="Cheng J.X."/>
            <person name="Dai P.F."/>
            <person name="Guo W.B."/>
            <person name="Han X.H."/>
            <person name="Huang E.J."/>
            <person name="Li L.F."/>
            <person name="Wei W."/>
            <person name="Gao Y.C."/>
            <person name="Liu J.Z."/>
            <person name="Shao H.Z."/>
            <person name="Wang X."/>
            <person name="Wang C.C."/>
            <person name="Yang T.C."/>
            <person name="Huo Q.B."/>
            <person name="Li W."/>
            <person name="Chen H.Y."/>
            <person name="Chen S.E."/>
            <person name="Zhou L.G."/>
            <person name="Ni X.B."/>
            <person name="Tian J.H."/>
            <person name="Sheng Y."/>
            <person name="Liu T."/>
            <person name="Pan Y.S."/>
            <person name="Xia L.Y."/>
            <person name="Li J."/>
            <person name="Zhao F."/>
            <person name="Cao W.C."/>
        </authorList>
    </citation>
    <scope>NUCLEOTIDE SEQUENCE</scope>
    <source>
        <strain evidence="3">Rsan-2018</strain>
    </source>
</reference>
<dbReference type="AlphaFoldDB" id="A0A9D4QF66"/>
<proteinExistence type="predicted"/>
<dbReference type="EMBL" id="JABSTV010001245">
    <property type="protein sequence ID" value="KAH7981683.1"/>
    <property type="molecule type" value="Genomic_DNA"/>
</dbReference>
<reference evidence="3" key="2">
    <citation type="submission" date="2021-09" db="EMBL/GenBank/DDBJ databases">
        <authorList>
            <person name="Jia N."/>
            <person name="Wang J."/>
            <person name="Shi W."/>
            <person name="Du L."/>
            <person name="Sun Y."/>
            <person name="Zhan W."/>
            <person name="Jiang J."/>
            <person name="Wang Q."/>
            <person name="Zhang B."/>
            <person name="Ji P."/>
            <person name="Sakyi L.B."/>
            <person name="Cui X."/>
            <person name="Yuan T."/>
            <person name="Jiang B."/>
            <person name="Yang W."/>
            <person name="Lam T.T.-Y."/>
            <person name="Chang Q."/>
            <person name="Ding S."/>
            <person name="Wang X."/>
            <person name="Zhu J."/>
            <person name="Ruan X."/>
            <person name="Zhao L."/>
            <person name="Wei J."/>
            <person name="Que T."/>
            <person name="Du C."/>
            <person name="Cheng J."/>
            <person name="Dai P."/>
            <person name="Han X."/>
            <person name="Huang E."/>
            <person name="Gao Y."/>
            <person name="Liu J."/>
            <person name="Shao H."/>
            <person name="Ye R."/>
            <person name="Li L."/>
            <person name="Wei W."/>
            <person name="Wang X."/>
            <person name="Wang C."/>
            <person name="Huo Q."/>
            <person name="Li W."/>
            <person name="Guo W."/>
            <person name="Chen H."/>
            <person name="Chen S."/>
            <person name="Zhou L."/>
            <person name="Zhou L."/>
            <person name="Ni X."/>
            <person name="Tian J."/>
            <person name="Zhou Y."/>
            <person name="Sheng Y."/>
            <person name="Liu T."/>
            <person name="Pan Y."/>
            <person name="Xia L."/>
            <person name="Li J."/>
            <person name="Zhao F."/>
            <person name="Cao W."/>
        </authorList>
    </citation>
    <scope>NUCLEOTIDE SEQUENCE</scope>
    <source>
        <strain evidence="3">Rsan-2018</strain>
        <tissue evidence="3">Larvae</tissue>
    </source>
</reference>
<dbReference type="VEuPathDB" id="VectorBase:RSAN_045272"/>
<dbReference type="PANTHER" id="PTHR15377:SF3">
    <property type="entry name" value="WW DOMAIN-CONTAINING PROTEIN"/>
    <property type="match status" value="1"/>
</dbReference>
<protein>
    <recommendedName>
        <fullName evidence="2">FF domain-containing protein</fullName>
    </recommendedName>
</protein>
<sequence length="148" mass="17940">MMKKDFLELLKEQKTLDKHSRWGDVKKSMAEDARYRAVESSSQREEWFKEYVSKLTTPVRNPDASWREAKRTLRKDHRWDLVESLEREEREKLFAEHLEQLQRKKKDKYRDLLDETPGITLSSTWKEELTPSGQYLWLPALLLEDEWN</sequence>
<dbReference type="PANTHER" id="PTHR15377">
    <property type="entry name" value="TRANSCRIPTION ELONGATION REGULATOR 1"/>
    <property type="match status" value="1"/>
</dbReference>
<dbReference type="Proteomes" id="UP000821837">
    <property type="component" value="Chromosome 1"/>
</dbReference>
<dbReference type="SUPFAM" id="SSF81698">
    <property type="entry name" value="FF domain"/>
    <property type="match status" value="2"/>
</dbReference>
<dbReference type="Pfam" id="PF01846">
    <property type="entry name" value="FF"/>
    <property type="match status" value="2"/>
</dbReference>
<dbReference type="InterPro" id="IPR045148">
    <property type="entry name" value="TCRG1-like"/>
</dbReference>
<keyword evidence="1" id="KW-0677">Repeat</keyword>
<accession>A0A9D4QF66</accession>
<dbReference type="InterPro" id="IPR002713">
    <property type="entry name" value="FF_domain"/>
</dbReference>
<organism evidence="3 4">
    <name type="scientific">Rhipicephalus sanguineus</name>
    <name type="common">Brown dog tick</name>
    <name type="synonym">Ixodes sanguineus</name>
    <dbReference type="NCBI Taxonomy" id="34632"/>
    <lineage>
        <taxon>Eukaryota</taxon>
        <taxon>Metazoa</taxon>
        <taxon>Ecdysozoa</taxon>
        <taxon>Arthropoda</taxon>
        <taxon>Chelicerata</taxon>
        <taxon>Arachnida</taxon>
        <taxon>Acari</taxon>
        <taxon>Parasitiformes</taxon>
        <taxon>Ixodida</taxon>
        <taxon>Ixodoidea</taxon>
        <taxon>Ixodidae</taxon>
        <taxon>Rhipicephalinae</taxon>
        <taxon>Rhipicephalus</taxon>
        <taxon>Rhipicephalus</taxon>
    </lineage>
</organism>
<name>A0A9D4QF66_RHISA</name>
<evidence type="ECO:0000259" key="2">
    <source>
        <dbReference type="PROSITE" id="PS51676"/>
    </source>
</evidence>
<dbReference type="GO" id="GO:0003712">
    <property type="term" value="F:transcription coregulator activity"/>
    <property type="evidence" value="ECO:0007669"/>
    <property type="project" value="TreeGrafter"/>
</dbReference>
<comment type="caution">
    <text evidence="3">The sequence shown here is derived from an EMBL/GenBank/DDBJ whole genome shotgun (WGS) entry which is preliminary data.</text>
</comment>
<dbReference type="GO" id="GO:0005634">
    <property type="term" value="C:nucleus"/>
    <property type="evidence" value="ECO:0007669"/>
    <property type="project" value="TreeGrafter"/>
</dbReference>
<dbReference type="PROSITE" id="PS51676">
    <property type="entry name" value="FF"/>
    <property type="match status" value="1"/>
</dbReference>
<keyword evidence="4" id="KW-1185">Reference proteome</keyword>
<evidence type="ECO:0000313" key="4">
    <source>
        <dbReference type="Proteomes" id="UP000821837"/>
    </source>
</evidence>
<gene>
    <name evidence="3" type="ORF">HPB52_000708</name>
</gene>
<dbReference type="SMART" id="SM00441">
    <property type="entry name" value="FF"/>
    <property type="match status" value="2"/>
</dbReference>
<evidence type="ECO:0000313" key="3">
    <source>
        <dbReference type="EMBL" id="KAH7981683.1"/>
    </source>
</evidence>
<feature type="domain" description="FF" evidence="2">
    <location>
        <begin position="36"/>
        <end position="100"/>
    </location>
</feature>
<evidence type="ECO:0000256" key="1">
    <source>
        <dbReference type="ARBA" id="ARBA00022737"/>
    </source>
</evidence>